<feature type="signal peptide" evidence="1">
    <location>
        <begin position="1"/>
        <end position="25"/>
    </location>
</feature>
<keyword evidence="3" id="KW-1185">Reference proteome</keyword>
<comment type="caution">
    <text evidence="2">The sequence shown here is derived from an EMBL/GenBank/DDBJ whole genome shotgun (WGS) entry which is preliminary data.</text>
</comment>
<evidence type="ECO:0000313" key="3">
    <source>
        <dbReference type="Proteomes" id="UP001259347"/>
    </source>
</evidence>
<accession>A0ABU1S8B3</accession>
<evidence type="ECO:0000256" key="1">
    <source>
        <dbReference type="SAM" id="SignalP"/>
    </source>
</evidence>
<protein>
    <recommendedName>
        <fullName evidence="4">Lipoprotein</fullName>
    </recommendedName>
</protein>
<keyword evidence="1" id="KW-0732">Signal</keyword>
<dbReference type="PROSITE" id="PS51257">
    <property type="entry name" value="PROKAR_LIPOPROTEIN"/>
    <property type="match status" value="1"/>
</dbReference>
<evidence type="ECO:0000313" key="2">
    <source>
        <dbReference type="EMBL" id="MDR6865834.1"/>
    </source>
</evidence>
<sequence>MRKGRKLVALAGVTSLAAVALTGCAQISEFVSKTKTVDYATVAASKSDPNHESMILRVPDWVPEDATSIKISILETDDPGYLLRWTSKTGIGDKVPGCEAAPDTAPTPSPFTLDWWPTTVPSEDHQVCDRGMEIARDKDVWYAWQAKPAPQAN</sequence>
<proteinExistence type="predicted"/>
<dbReference type="Proteomes" id="UP001259347">
    <property type="component" value="Unassembled WGS sequence"/>
</dbReference>
<name>A0ABU1S8B3_9MICO</name>
<dbReference type="RefSeq" id="WP_310017035.1">
    <property type="nucleotide sequence ID" value="NZ_JAVDUM010000002.1"/>
</dbReference>
<reference evidence="2 3" key="1">
    <citation type="submission" date="2023-07" db="EMBL/GenBank/DDBJ databases">
        <title>Sorghum-associated microbial communities from plants grown in Nebraska, USA.</title>
        <authorList>
            <person name="Schachtman D."/>
        </authorList>
    </citation>
    <scope>NUCLEOTIDE SEQUENCE [LARGE SCALE GENOMIC DNA]</scope>
    <source>
        <strain evidence="2 3">2980</strain>
    </source>
</reference>
<evidence type="ECO:0008006" key="4">
    <source>
        <dbReference type="Google" id="ProtNLM"/>
    </source>
</evidence>
<feature type="chain" id="PRO_5047297280" description="Lipoprotein" evidence="1">
    <location>
        <begin position="26"/>
        <end position="153"/>
    </location>
</feature>
<gene>
    <name evidence="2" type="ORF">J2Y69_000419</name>
</gene>
<organism evidence="2 3">
    <name type="scientific">Microbacterium resistens</name>
    <dbReference type="NCBI Taxonomy" id="156977"/>
    <lineage>
        <taxon>Bacteria</taxon>
        <taxon>Bacillati</taxon>
        <taxon>Actinomycetota</taxon>
        <taxon>Actinomycetes</taxon>
        <taxon>Micrococcales</taxon>
        <taxon>Microbacteriaceae</taxon>
        <taxon>Microbacterium</taxon>
    </lineage>
</organism>
<dbReference type="EMBL" id="JAVDUM010000002">
    <property type="protein sequence ID" value="MDR6865834.1"/>
    <property type="molecule type" value="Genomic_DNA"/>
</dbReference>